<keyword evidence="3" id="KW-1185">Reference proteome</keyword>
<evidence type="ECO:0000313" key="3">
    <source>
        <dbReference type="Proteomes" id="UP001327560"/>
    </source>
</evidence>
<dbReference type="Proteomes" id="UP001327560">
    <property type="component" value="Chromosome 6"/>
</dbReference>
<accession>A0AAQ3KQZ7</accession>
<sequence length="174" mass="19557">MASYRVPAAAAEKPWTPPYCSLVAVDTSNFCYHACAICERTLPDRRSDCCFCSRRTTNPGSKRLYRLLLSVGTFDRVVPVVCFDRAARVLMGCSADEWASFLAAHPPAMEKAGEMLQGEMLKVTLSQSKWGNAEHLRASSVVPLRAGFRPVVDRLRRLYEMETGTSVEHHRHRH</sequence>
<gene>
    <name evidence="2" type="ORF">Cni_G19152</name>
</gene>
<dbReference type="InterPro" id="IPR012340">
    <property type="entry name" value="NA-bd_OB-fold"/>
</dbReference>
<feature type="domain" description="Replication factor A C-terminal" evidence="1">
    <location>
        <begin position="20"/>
        <end position="137"/>
    </location>
</feature>
<dbReference type="EMBL" id="CP136895">
    <property type="protein sequence ID" value="WOL10397.1"/>
    <property type="molecule type" value="Genomic_DNA"/>
</dbReference>
<reference evidence="2 3" key="1">
    <citation type="submission" date="2023-10" db="EMBL/GenBank/DDBJ databases">
        <title>Chromosome-scale genome assembly provides insights into flower coloration mechanisms of Canna indica.</title>
        <authorList>
            <person name="Li C."/>
        </authorList>
    </citation>
    <scope>NUCLEOTIDE SEQUENCE [LARGE SCALE GENOMIC DNA]</scope>
    <source>
        <tissue evidence="2">Flower</tissue>
    </source>
</reference>
<evidence type="ECO:0000259" key="1">
    <source>
        <dbReference type="Pfam" id="PF08646"/>
    </source>
</evidence>
<proteinExistence type="predicted"/>
<protein>
    <recommendedName>
        <fullName evidence="1">Replication factor A C-terminal domain-containing protein</fullName>
    </recommendedName>
</protein>
<dbReference type="AlphaFoldDB" id="A0AAQ3KQZ7"/>
<evidence type="ECO:0000313" key="2">
    <source>
        <dbReference type="EMBL" id="WOL10397.1"/>
    </source>
</evidence>
<dbReference type="Gene3D" id="2.40.50.140">
    <property type="entry name" value="Nucleic acid-binding proteins"/>
    <property type="match status" value="1"/>
</dbReference>
<dbReference type="InterPro" id="IPR013955">
    <property type="entry name" value="Rep_factor-A_C"/>
</dbReference>
<dbReference type="Pfam" id="PF08646">
    <property type="entry name" value="Rep_fac-A_C"/>
    <property type="match status" value="1"/>
</dbReference>
<organism evidence="2 3">
    <name type="scientific">Canna indica</name>
    <name type="common">Indian-shot</name>
    <dbReference type="NCBI Taxonomy" id="4628"/>
    <lineage>
        <taxon>Eukaryota</taxon>
        <taxon>Viridiplantae</taxon>
        <taxon>Streptophyta</taxon>
        <taxon>Embryophyta</taxon>
        <taxon>Tracheophyta</taxon>
        <taxon>Spermatophyta</taxon>
        <taxon>Magnoliopsida</taxon>
        <taxon>Liliopsida</taxon>
        <taxon>Zingiberales</taxon>
        <taxon>Cannaceae</taxon>
        <taxon>Canna</taxon>
    </lineage>
</organism>
<dbReference type="SUPFAM" id="SSF50249">
    <property type="entry name" value="Nucleic acid-binding proteins"/>
    <property type="match status" value="1"/>
</dbReference>
<name>A0AAQ3KQZ7_9LILI</name>